<dbReference type="GO" id="GO:0030148">
    <property type="term" value="P:sphingolipid biosynthetic process"/>
    <property type="evidence" value="ECO:0007669"/>
    <property type="project" value="TreeGrafter"/>
</dbReference>
<dbReference type="EMBL" id="QUTA01008692">
    <property type="protein sequence ID" value="RHY02914.1"/>
    <property type="molecule type" value="Genomic_DNA"/>
</dbReference>
<dbReference type="Gene3D" id="3.40.50.720">
    <property type="entry name" value="NAD(P)-binding Rossmann-like Domain"/>
    <property type="match status" value="1"/>
</dbReference>
<dbReference type="SUPFAM" id="SSF51735">
    <property type="entry name" value="NAD(P)-binding Rossmann-fold domains"/>
    <property type="match status" value="1"/>
</dbReference>
<reference evidence="2 3" key="1">
    <citation type="submission" date="2018-08" db="EMBL/GenBank/DDBJ databases">
        <title>Aphanomyces genome sequencing and annotation.</title>
        <authorList>
            <person name="Minardi D."/>
            <person name="Oidtmann B."/>
            <person name="Van Der Giezen M."/>
            <person name="Studholme D.J."/>
        </authorList>
    </citation>
    <scope>NUCLEOTIDE SEQUENCE [LARGE SCALE GENOMIC DNA]</scope>
    <source>
        <strain evidence="2 3">Yx</strain>
    </source>
</reference>
<evidence type="ECO:0000313" key="3">
    <source>
        <dbReference type="Proteomes" id="UP000266239"/>
    </source>
</evidence>
<protein>
    <submittedName>
        <fullName evidence="2">Uncharacterized protein</fullName>
    </submittedName>
</protein>
<dbReference type="PANTHER" id="PTHR43550:SF3">
    <property type="entry name" value="3-KETODIHYDROSPHINGOSINE REDUCTASE"/>
    <property type="match status" value="1"/>
</dbReference>
<dbReference type="InterPro" id="IPR036291">
    <property type="entry name" value="NAD(P)-bd_dom_sf"/>
</dbReference>
<keyword evidence="1" id="KW-0812">Transmembrane</keyword>
<dbReference type="PANTHER" id="PTHR43550">
    <property type="entry name" value="3-KETODIHYDROSPHINGOSINE REDUCTASE"/>
    <property type="match status" value="1"/>
</dbReference>
<dbReference type="InterPro" id="IPR002347">
    <property type="entry name" value="SDR_fam"/>
</dbReference>
<keyword evidence="1" id="KW-0472">Membrane</keyword>
<dbReference type="GO" id="GO:0006666">
    <property type="term" value="P:3-keto-sphinganine metabolic process"/>
    <property type="evidence" value="ECO:0007669"/>
    <property type="project" value="TreeGrafter"/>
</dbReference>
<sequence>MSDTTYFVLFLILAVPLGATVLLAIVTALLPGRQLNYRGKHVLVTGGSEGLGRAIALQLVAAGADVTIVGRRADALQRVVDEANTSNSPTRGRIFTQTADVTSPQAIECADEKHTNDFCTTRVMLPVRRVASLAVARASVATKNAPTLKKSNRFAVVQRLGQPIRCYGKDFGSHKEGRRNFIEHVELNDKEGNKTRLRIKFNLKGPNGKAEAWAEVNKDMPTGEFVYLIVRTYTGELIKIQDQRQILQADSEEEREAMRRLLGQ</sequence>
<proteinExistence type="predicted"/>
<dbReference type="InterPro" id="IPR038552">
    <property type="entry name" value="Tim21_IMS_sf"/>
</dbReference>
<accession>A0A397A9D5</accession>
<keyword evidence="1" id="KW-1133">Transmembrane helix</keyword>
<evidence type="ECO:0000256" key="1">
    <source>
        <dbReference type="SAM" id="Phobius"/>
    </source>
</evidence>
<dbReference type="VEuPathDB" id="FungiDB:H257_01272"/>
<feature type="transmembrane region" description="Helical" evidence="1">
    <location>
        <begin position="6"/>
        <end position="30"/>
    </location>
</feature>
<dbReference type="GO" id="GO:0047560">
    <property type="term" value="F:3-dehydrosphinganine reductase activity"/>
    <property type="evidence" value="ECO:0007669"/>
    <property type="project" value="TreeGrafter"/>
</dbReference>
<dbReference type="Proteomes" id="UP000266239">
    <property type="component" value="Unassembled WGS sequence"/>
</dbReference>
<dbReference type="Pfam" id="PF00106">
    <property type="entry name" value="adh_short"/>
    <property type="match status" value="1"/>
</dbReference>
<comment type="caution">
    <text evidence="2">The sequence shown here is derived from an EMBL/GenBank/DDBJ whole genome shotgun (WGS) entry which is preliminary data.</text>
</comment>
<dbReference type="AlphaFoldDB" id="A0A397A9D5"/>
<gene>
    <name evidence="2" type="ORF">DYB25_007934</name>
</gene>
<evidence type="ECO:0000313" key="2">
    <source>
        <dbReference type="EMBL" id="RHY02914.1"/>
    </source>
</evidence>
<name>A0A397A9D5_APHAT</name>
<organism evidence="2 3">
    <name type="scientific">Aphanomyces astaci</name>
    <name type="common">Crayfish plague agent</name>
    <dbReference type="NCBI Taxonomy" id="112090"/>
    <lineage>
        <taxon>Eukaryota</taxon>
        <taxon>Sar</taxon>
        <taxon>Stramenopiles</taxon>
        <taxon>Oomycota</taxon>
        <taxon>Saprolegniomycetes</taxon>
        <taxon>Saprolegniales</taxon>
        <taxon>Verrucalvaceae</taxon>
        <taxon>Aphanomyces</taxon>
    </lineage>
</organism>
<dbReference type="GO" id="GO:0005789">
    <property type="term" value="C:endoplasmic reticulum membrane"/>
    <property type="evidence" value="ECO:0007669"/>
    <property type="project" value="TreeGrafter"/>
</dbReference>
<dbReference type="Gene3D" id="3.10.450.320">
    <property type="entry name" value="Mitochondrial import inner membrane translocase subunit Tim21"/>
    <property type="match status" value="1"/>
</dbReference>